<evidence type="ECO:0000313" key="2">
    <source>
        <dbReference type="Proteomes" id="UP000318833"/>
    </source>
</evidence>
<keyword evidence="2" id="KW-1185">Reference proteome</keyword>
<comment type="caution">
    <text evidence="1">The sequence shown here is derived from an EMBL/GenBank/DDBJ whole genome shotgun (WGS) entry which is preliminary data.</text>
</comment>
<proteinExistence type="predicted"/>
<name>A0A554VCF9_9FLAO</name>
<protein>
    <submittedName>
        <fullName evidence="1">Uncharacterized protein</fullName>
    </submittedName>
</protein>
<accession>A0A554VCF9</accession>
<reference evidence="1 2" key="1">
    <citation type="submission" date="2019-07" db="EMBL/GenBank/DDBJ databases">
        <title>The draft genome sequence of Aquimarina algiphila M91.</title>
        <authorList>
            <person name="Meng X."/>
        </authorList>
    </citation>
    <scope>NUCLEOTIDE SEQUENCE [LARGE SCALE GENOMIC DNA]</scope>
    <source>
        <strain evidence="1 2">M91</strain>
    </source>
</reference>
<gene>
    <name evidence="1" type="ORF">FOF46_26485</name>
</gene>
<sequence length="74" mass="8782">MNATKREIVEKWLLDNEDIINKAGLDDRLDFPNGTLQKFFKYGRKLNQKRIIKIHRFLLKLSITGKKDNNQLPK</sequence>
<dbReference type="AlphaFoldDB" id="A0A554VCF9"/>
<organism evidence="1 2">
    <name type="scientific">Aquimarina algiphila</name>
    <dbReference type="NCBI Taxonomy" id="2047982"/>
    <lineage>
        <taxon>Bacteria</taxon>
        <taxon>Pseudomonadati</taxon>
        <taxon>Bacteroidota</taxon>
        <taxon>Flavobacteriia</taxon>
        <taxon>Flavobacteriales</taxon>
        <taxon>Flavobacteriaceae</taxon>
        <taxon>Aquimarina</taxon>
    </lineage>
</organism>
<evidence type="ECO:0000313" key="1">
    <source>
        <dbReference type="EMBL" id="TSE04376.1"/>
    </source>
</evidence>
<dbReference type="EMBL" id="VLNR01000082">
    <property type="protein sequence ID" value="TSE04376.1"/>
    <property type="molecule type" value="Genomic_DNA"/>
</dbReference>
<dbReference type="OrthoDB" id="1163779at2"/>
<dbReference type="RefSeq" id="WP_143918553.1">
    <property type="nucleotide sequence ID" value="NZ_CANMXV010000057.1"/>
</dbReference>
<dbReference type="Proteomes" id="UP000318833">
    <property type="component" value="Unassembled WGS sequence"/>
</dbReference>